<dbReference type="PANTHER" id="PTHR35596:SF2">
    <property type="entry name" value="MICROBIAL-TYPE PARG CATALYTIC DOMAIN-CONTAINING PROTEIN"/>
    <property type="match status" value="1"/>
</dbReference>
<feature type="domain" description="Microbial-type PARG catalytic" evidence="2">
    <location>
        <begin position="95"/>
        <end position="192"/>
    </location>
</feature>
<feature type="region of interest" description="Disordered" evidence="1">
    <location>
        <begin position="28"/>
        <end position="48"/>
    </location>
</feature>
<dbReference type="Gene3D" id="3.40.220.10">
    <property type="entry name" value="Leucine Aminopeptidase, subunit E, domain 1"/>
    <property type="match status" value="1"/>
</dbReference>
<dbReference type="InterPro" id="IPR019261">
    <property type="entry name" value="PARG_cat_microbial"/>
</dbReference>
<gene>
    <name evidence="3" type="ORF">PG996_014820</name>
</gene>
<dbReference type="Proteomes" id="UP001446871">
    <property type="component" value="Unassembled WGS sequence"/>
</dbReference>
<protein>
    <recommendedName>
        <fullName evidence="2">Microbial-type PARG catalytic domain-containing protein</fullName>
    </recommendedName>
</protein>
<dbReference type="PANTHER" id="PTHR35596">
    <property type="entry name" value="DUF2263 DOMAIN-CONTAINING PROTEIN"/>
    <property type="match status" value="1"/>
</dbReference>
<evidence type="ECO:0000313" key="4">
    <source>
        <dbReference type="Proteomes" id="UP001446871"/>
    </source>
</evidence>
<organism evidence="3 4">
    <name type="scientific">Apiospora saccharicola</name>
    <dbReference type="NCBI Taxonomy" id="335842"/>
    <lineage>
        <taxon>Eukaryota</taxon>
        <taxon>Fungi</taxon>
        <taxon>Dikarya</taxon>
        <taxon>Ascomycota</taxon>
        <taxon>Pezizomycotina</taxon>
        <taxon>Sordariomycetes</taxon>
        <taxon>Xylariomycetidae</taxon>
        <taxon>Amphisphaeriales</taxon>
        <taxon>Apiosporaceae</taxon>
        <taxon>Apiospora</taxon>
    </lineage>
</organism>
<evidence type="ECO:0000259" key="2">
    <source>
        <dbReference type="Pfam" id="PF10021"/>
    </source>
</evidence>
<accession>A0ABR1TJE1</accession>
<keyword evidence="4" id="KW-1185">Reference proteome</keyword>
<feature type="region of interest" description="Disordered" evidence="1">
    <location>
        <begin position="318"/>
        <end position="347"/>
    </location>
</feature>
<reference evidence="3 4" key="1">
    <citation type="submission" date="2023-01" db="EMBL/GenBank/DDBJ databases">
        <title>Analysis of 21 Apiospora genomes using comparative genomics revels a genus with tremendous synthesis potential of carbohydrate active enzymes and secondary metabolites.</title>
        <authorList>
            <person name="Sorensen T."/>
        </authorList>
    </citation>
    <scope>NUCLEOTIDE SEQUENCE [LARGE SCALE GENOMIC DNA]</scope>
    <source>
        <strain evidence="3 4">CBS 83171</strain>
    </source>
</reference>
<dbReference type="InterPro" id="IPR043472">
    <property type="entry name" value="Macro_dom-like"/>
</dbReference>
<dbReference type="EMBL" id="JAQQWM010000009">
    <property type="protein sequence ID" value="KAK8046756.1"/>
    <property type="molecule type" value="Genomic_DNA"/>
</dbReference>
<name>A0ABR1TJE1_9PEZI</name>
<proteinExistence type="predicted"/>
<sequence>MHPGPRFSSPAFKGTRLLLPTQPVGRGQAIGPWDRSRMPSSKPRPAEVAQETKRHYLPMIKSQYSEYYNWPCYSYLYHHPIPVEHWPTNAYRDANVAPPQFSVTVGDPVDLAIEWAQSLGDPDQRIPFIAAANDKRAGGDWETGVIGYEERFCRRSTLSLTLSTPAPDSPVDSNYPIPSEGCIYSNCVVVFRGPHEQYTKWEPENWSHLPVVSVPAARWPKLNQMGTKFAFEVEKELVRAKIRAALSACVYNGFTRVLIGNFGLGNSARNPARELAELWRDVFLYDPDFRGRFVQVCFVFEDLYESTTRLIFEDMTKKAKGGGSSSSKSKSRSHSSNSSSAPTSATPSDYDIFAAVFDNAEIQTVLSRQDPRCNISMLTS</sequence>
<evidence type="ECO:0000256" key="1">
    <source>
        <dbReference type="SAM" id="MobiDB-lite"/>
    </source>
</evidence>
<dbReference type="Pfam" id="PF10021">
    <property type="entry name" value="PARG_cat_microb"/>
    <property type="match status" value="1"/>
</dbReference>
<feature type="compositionally biased region" description="Low complexity" evidence="1">
    <location>
        <begin position="334"/>
        <end position="347"/>
    </location>
</feature>
<comment type="caution">
    <text evidence="3">The sequence shown here is derived from an EMBL/GenBank/DDBJ whole genome shotgun (WGS) entry which is preliminary data.</text>
</comment>
<evidence type="ECO:0000313" key="3">
    <source>
        <dbReference type="EMBL" id="KAK8046756.1"/>
    </source>
</evidence>